<name>A0A3A6Q8G9_9EURY</name>
<dbReference type="GO" id="GO:0016758">
    <property type="term" value="F:hexosyltransferase activity"/>
    <property type="evidence" value="ECO:0007669"/>
    <property type="project" value="UniProtKB-ARBA"/>
</dbReference>
<proteinExistence type="predicted"/>
<dbReference type="AlphaFoldDB" id="A0A3A6Q8G9"/>
<dbReference type="SUPFAM" id="SSF53448">
    <property type="entry name" value="Nucleotide-diphospho-sugar transferases"/>
    <property type="match status" value="1"/>
</dbReference>
<dbReference type="EMBL" id="QKNY01000009">
    <property type="protein sequence ID" value="RJX43377.1"/>
    <property type="molecule type" value="Genomic_DNA"/>
</dbReference>
<accession>A0A3A6Q8G9</accession>
<evidence type="ECO:0000313" key="2">
    <source>
        <dbReference type="EMBL" id="RJX43377.1"/>
    </source>
</evidence>
<dbReference type="InterPro" id="IPR029044">
    <property type="entry name" value="Nucleotide-diphossugar_trans"/>
</dbReference>
<dbReference type="PANTHER" id="PTHR22916:SF3">
    <property type="entry name" value="UDP-GLCNAC:BETAGAL BETA-1,3-N-ACETYLGLUCOSAMINYLTRANSFERASE-LIKE PROTEIN 1"/>
    <property type="match status" value="1"/>
</dbReference>
<gene>
    <name evidence="2" type="ORF">DM826_07150</name>
</gene>
<dbReference type="Proteomes" id="UP000276588">
    <property type="component" value="Unassembled WGS sequence"/>
</dbReference>
<dbReference type="Gene3D" id="3.90.550.10">
    <property type="entry name" value="Spore Coat Polysaccharide Biosynthesis Protein SpsA, Chain A"/>
    <property type="match status" value="1"/>
</dbReference>
<sequence length="339" mass="40217">MTEISIALPTYNGGRYLRTLIDSLLDQTRLPDEIVVCDDNSTDGTVLIAKEYQKEYPDIFNIYENSDNVGAFKNFERAFRNCSGDFIAVCDQDDYWKKTKIEKQERRLESNRRALLCYHNSEFHDQDLESMNKYLWDLQNVEPSSITSHQKLTQRLAQSNFIQGASMMFRKSLLETVLPVPRKVPYDYWIAIVSHCFGPVEIIDESLIKWRRHPNTDTSTVVPNDSYFHQFIKSIYDITRTPIDKTVQHTKEWENQMNEFVKRFDELNKNRFCVDPYPIKNKLIRRKNYYSYRTQVRTQPINKSVLAQIVLFKTGLYHEFGNITDVTQDVFDLFINRWY</sequence>
<dbReference type="RefSeq" id="WP_120102713.1">
    <property type="nucleotide sequence ID" value="NZ_QKNY01000009.1"/>
</dbReference>
<evidence type="ECO:0000313" key="3">
    <source>
        <dbReference type="Proteomes" id="UP000276588"/>
    </source>
</evidence>
<dbReference type="OrthoDB" id="46222at2157"/>
<dbReference type="InterPro" id="IPR001173">
    <property type="entry name" value="Glyco_trans_2-like"/>
</dbReference>
<keyword evidence="3" id="KW-1185">Reference proteome</keyword>
<dbReference type="Pfam" id="PF00535">
    <property type="entry name" value="Glycos_transf_2"/>
    <property type="match status" value="1"/>
</dbReference>
<dbReference type="PANTHER" id="PTHR22916">
    <property type="entry name" value="GLYCOSYLTRANSFERASE"/>
    <property type="match status" value="1"/>
</dbReference>
<evidence type="ECO:0000259" key="1">
    <source>
        <dbReference type="Pfam" id="PF00535"/>
    </source>
</evidence>
<reference evidence="2 3" key="1">
    <citation type="submission" date="2018-06" db="EMBL/GenBank/DDBJ databases">
        <title>Halonotius sp. F13-13 a new haloarchaeeon isolated from a solar saltern from Isla Cristina, Huelva, Spain.</title>
        <authorList>
            <person name="Duran-Viseras A."/>
            <person name="Sanchez-Porro C."/>
            <person name="Ventosa A."/>
        </authorList>
    </citation>
    <scope>NUCLEOTIDE SEQUENCE [LARGE SCALE GENOMIC DNA]</scope>
    <source>
        <strain evidence="2 3">F13-13</strain>
    </source>
</reference>
<organism evidence="2 3">
    <name type="scientific">Halonotius aquaticus</name>
    <dbReference type="NCBI Taxonomy" id="2216978"/>
    <lineage>
        <taxon>Archaea</taxon>
        <taxon>Methanobacteriati</taxon>
        <taxon>Methanobacteriota</taxon>
        <taxon>Stenosarchaea group</taxon>
        <taxon>Halobacteria</taxon>
        <taxon>Halobacteriales</taxon>
        <taxon>Haloferacaceae</taxon>
        <taxon>Halonotius</taxon>
    </lineage>
</organism>
<feature type="domain" description="Glycosyltransferase 2-like" evidence="1">
    <location>
        <begin position="5"/>
        <end position="175"/>
    </location>
</feature>
<protein>
    <recommendedName>
        <fullName evidence="1">Glycosyltransferase 2-like domain-containing protein</fullName>
    </recommendedName>
</protein>
<comment type="caution">
    <text evidence="2">The sequence shown here is derived from an EMBL/GenBank/DDBJ whole genome shotgun (WGS) entry which is preliminary data.</text>
</comment>